<dbReference type="Proteomes" id="UP001056981">
    <property type="component" value="Chromosome"/>
</dbReference>
<feature type="domain" description="ABC transporter" evidence="8">
    <location>
        <begin position="345"/>
        <end position="584"/>
    </location>
</feature>
<evidence type="ECO:0000256" key="4">
    <source>
        <dbReference type="ARBA" id="ARBA00022840"/>
    </source>
</evidence>
<dbReference type="RefSeq" id="WP_253717041.1">
    <property type="nucleotide sequence ID" value="NZ_CP051522.1"/>
</dbReference>
<dbReference type="PROSITE" id="PS50893">
    <property type="entry name" value="ABC_TRANSPORTER_2"/>
    <property type="match status" value="1"/>
</dbReference>
<dbReference type="InterPro" id="IPR027417">
    <property type="entry name" value="P-loop_NTPase"/>
</dbReference>
<dbReference type="GO" id="GO:0005886">
    <property type="term" value="C:plasma membrane"/>
    <property type="evidence" value="ECO:0007669"/>
    <property type="project" value="UniProtKB-SubCell"/>
</dbReference>
<protein>
    <submittedName>
        <fullName evidence="10">ABC transporter ATP-binding protein</fullName>
    </submittedName>
</protein>
<dbReference type="Gene3D" id="1.20.1560.10">
    <property type="entry name" value="ABC transporter type 1, transmembrane domain"/>
    <property type="match status" value="1"/>
</dbReference>
<organism evidence="10 11">
    <name type="scientific">Treponema denticola</name>
    <dbReference type="NCBI Taxonomy" id="158"/>
    <lineage>
        <taxon>Bacteria</taxon>
        <taxon>Pseudomonadati</taxon>
        <taxon>Spirochaetota</taxon>
        <taxon>Spirochaetia</taxon>
        <taxon>Spirochaetales</taxon>
        <taxon>Treponemataceae</taxon>
        <taxon>Treponema</taxon>
    </lineage>
</organism>
<keyword evidence="2 7" id="KW-0812">Transmembrane</keyword>
<feature type="transmembrane region" description="Helical" evidence="7">
    <location>
        <begin position="167"/>
        <end position="187"/>
    </location>
</feature>
<dbReference type="InterPro" id="IPR003593">
    <property type="entry name" value="AAA+_ATPase"/>
</dbReference>
<evidence type="ECO:0000259" key="8">
    <source>
        <dbReference type="PROSITE" id="PS50893"/>
    </source>
</evidence>
<evidence type="ECO:0000256" key="5">
    <source>
        <dbReference type="ARBA" id="ARBA00022989"/>
    </source>
</evidence>
<keyword evidence="5 7" id="KW-1133">Transmembrane helix</keyword>
<dbReference type="SUPFAM" id="SSF90123">
    <property type="entry name" value="ABC transporter transmembrane region"/>
    <property type="match status" value="1"/>
</dbReference>
<name>A0A9Q9BPC0_TREDN</name>
<feature type="transmembrane region" description="Helical" evidence="7">
    <location>
        <begin position="252"/>
        <end position="272"/>
    </location>
</feature>
<dbReference type="GO" id="GO:0016887">
    <property type="term" value="F:ATP hydrolysis activity"/>
    <property type="evidence" value="ECO:0007669"/>
    <property type="project" value="InterPro"/>
</dbReference>
<evidence type="ECO:0000256" key="6">
    <source>
        <dbReference type="ARBA" id="ARBA00023136"/>
    </source>
</evidence>
<evidence type="ECO:0000259" key="9">
    <source>
        <dbReference type="PROSITE" id="PS50929"/>
    </source>
</evidence>
<dbReference type="PROSITE" id="PS00211">
    <property type="entry name" value="ABC_TRANSPORTER_1"/>
    <property type="match status" value="1"/>
</dbReference>
<dbReference type="GO" id="GO:0005524">
    <property type="term" value="F:ATP binding"/>
    <property type="evidence" value="ECO:0007669"/>
    <property type="project" value="UniProtKB-KW"/>
</dbReference>
<dbReference type="InterPro" id="IPR003439">
    <property type="entry name" value="ABC_transporter-like_ATP-bd"/>
</dbReference>
<evidence type="ECO:0000313" key="11">
    <source>
        <dbReference type="Proteomes" id="UP001056981"/>
    </source>
</evidence>
<evidence type="ECO:0000256" key="1">
    <source>
        <dbReference type="ARBA" id="ARBA00004651"/>
    </source>
</evidence>
<keyword evidence="3" id="KW-0547">Nucleotide-binding</keyword>
<evidence type="ECO:0000256" key="3">
    <source>
        <dbReference type="ARBA" id="ARBA00022741"/>
    </source>
</evidence>
<dbReference type="Gene3D" id="3.40.50.300">
    <property type="entry name" value="P-loop containing nucleotide triphosphate hydrolases"/>
    <property type="match status" value="1"/>
</dbReference>
<keyword evidence="4 10" id="KW-0067">ATP-binding</keyword>
<dbReference type="InterPro" id="IPR011527">
    <property type="entry name" value="ABC1_TM_dom"/>
</dbReference>
<dbReference type="AlphaFoldDB" id="A0A9Q9BPC0"/>
<keyword evidence="6 7" id="KW-0472">Membrane</keyword>
<dbReference type="PROSITE" id="PS50929">
    <property type="entry name" value="ABC_TM1F"/>
    <property type="match status" value="1"/>
</dbReference>
<comment type="subcellular location">
    <subcellularLocation>
        <location evidence="1">Cell membrane</location>
        <topology evidence="1">Multi-pass membrane protein</topology>
    </subcellularLocation>
</comment>
<feature type="transmembrane region" description="Helical" evidence="7">
    <location>
        <begin position="25"/>
        <end position="45"/>
    </location>
</feature>
<dbReference type="PANTHER" id="PTHR43394:SF1">
    <property type="entry name" value="ATP-BINDING CASSETTE SUB-FAMILY B MEMBER 10, MITOCHONDRIAL"/>
    <property type="match status" value="1"/>
</dbReference>
<feature type="transmembrane region" description="Helical" evidence="7">
    <location>
        <begin position="143"/>
        <end position="161"/>
    </location>
</feature>
<dbReference type="SMART" id="SM00382">
    <property type="entry name" value="AAA"/>
    <property type="match status" value="1"/>
</dbReference>
<evidence type="ECO:0000256" key="2">
    <source>
        <dbReference type="ARBA" id="ARBA00022692"/>
    </source>
</evidence>
<dbReference type="EMBL" id="CP051635">
    <property type="protein sequence ID" value="UTD01409.1"/>
    <property type="molecule type" value="Genomic_DNA"/>
</dbReference>
<evidence type="ECO:0000256" key="7">
    <source>
        <dbReference type="SAM" id="Phobius"/>
    </source>
</evidence>
<dbReference type="Pfam" id="PF00005">
    <property type="entry name" value="ABC_tran"/>
    <property type="match status" value="1"/>
</dbReference>
<sequence length="590" mass="67506">MKKHGVINNSLYLFGNIWKESKLQFLLIFLLVPATILMPFLQAFLPKVVIDGLTQKLPIATYLQKVLLVGAGLAIAKMLLDLMNYFMEHEGQEMRHLYRLKRIITSAKMDYEKFAKKSTLEKMDTAADAVMGSMAITAQAGRIFSNLLVSIFGMISFVPFILQIQPFLLVIIFMSFAINCLYGIFLVDYTEKIVDASQDLNRKLEYLSGKSKNCKYAKDIRLYKLGSLFFESYKTYNEARHQLHTKLANARFLGNLIAALFVFLRDGLAYFYLIRLALTGKIPIAEFVFLFPIITSFSEWLMSISEQITDLREGSLDIDYYREYLSIAEEYPFGERNALPEKFDIELKNVCYRYEGAEEDTLQNINLHIKANEKLAIVGVNGAGKTTLINLIMNFFHPTSGEIFIGGVDIRDFSEEALKKMYGAVFQDIFIPPETVKNIICCSQVECNKRLFEKAVNDSGFQKTLLELPNKEDTYLVKSTRTEAVDLSGGQQQRLMLARVLYKDAPVLILDEPTAALDPIAESEIYEHYNEMTKNKTSIFISHRLASTRFCDRIILLHDGKIIEEGSHEELMKLGGQYKQMFDVQSQYYN</sequence>
<dbReference type="GO" id="GO:0015421">
    <property type="term" value="F:ABC-type oligopeptide transporter activity"/>
    <property type="evidence" value="ECO:0007669"/>
    <property type="project" value="TreeGrafter"/>
</dbReference>
<reference evidence="10" key="1">
    <citation type="submission" date="2020-04" db="EMBL/GenBank/DDBJ databases">
        <title>Comparative genomics of oral phylogroup-2 Treponema strains.</title>
        <authorList>
            <person name="Zeng H."/>
            <person name="Chan Y.K."/>
            <person name="Watt R.M."/>
        </authorList>
    </citation>
    <scope>NUCLEOTIDE SEQUENCE</scope>
    <source>
        <strain evidence="10">OMZ 905</strain>
    </source>
</reference>
<feature type="domain" description="ABC transmembrane type-1" evidence="9">
    <location>
        <begin position="135"/>
        <end position="313"/>
    </location>
</feature>
<feature type="transmembrane region" description="Helical" evidence="7">
    <location>
        <begin position="65"/>
        <end position="86"/>
    </location>
</feature>
<dbReference type="SUPFAM" id="SSF52540">
    <property type="entry name" value="P-loop containing nucleoside triphosphate hydrolases"/>
    <property type="match status" value="1"/>
</dbReference>
<proteinExistence type="predicted"/>
<dbReference type="PANTHER" id="PTHR43394">
    <property type="entry name" value="ATP-DEPENDENT PERMEASE MDL1, MITOCHONDRIAL"/>
    <property type="match status" value="1"/>
</dbReference>
<dbReference type="InterPro" id="IPR039421">
    <property type="entry name" value="Type_1_exporter"/>
</dbReference>
<gene>
    <name evidence="10" type="ORF">E4N86_12305</name>
</gene>
<dbReference type="InterPro" id="IPR036640">
    <property type="entry name" value="ABC1_TM_sf"/>
</dbReference>
<evidence type="ECO:0000313" key="10">
    <source>
        <dbReference type="EMBL" id="UTD01409.1"/>
    </source>
</evidence>
<accession>A0A9Q9BPC0</accession>
<dbReference type="InterPro" id="IPR017871">
    <property type="entry name" value="ABC_transporter-like_CS"/>
</dbReference>